<evidence type="ECO:0000313" key="1">
    <source>
        <dbReference type="EMBL" id="RUT05433.1"/>
    </source>
</evidence>
<sequence length="71" mass="8182">MVKTKLEVIAEAATFLTARHPNKEDPLKRRETLKVSFSWLCRELSEDQPEASAEKIVGYVKGILAQKRRLR</sequence>
<keyword evidence="2" id="KW-1185">Reference proteome</keyword>
<dbReference type="Proteomes" id="UP000282574">
    <property type="component" value="Unassembled WGS sequence"/>
</dbReference>
<protein>
    <submittedName>
        <fullName evidence="1">Uncharacterized protein</fullName>
    </submittedName>
</protein>
<comment type="caution">
    <text evidence="1">The sequence shown here is derived from an EMBL/GenBank/DDBJ whole genome shotgun (WGS) entry which is preliminary data.</text>
</comment>
<gene>
    <name evidence="1" type="ORF">DSM107010_55110</name>
</gene>
<dbReference type="EMBL" id="RSCK01000076">
    <property type="protein sequence ID" value="RUT05433.1"/>
    <property type="molecule type" value="Genomic_DNA"/>
</dbReference>
<reference evidence="1 2" key="1">
    <citation type="journal article" date="2019" name="Genome Biol. Evol.">
        <title>Day and night: Metabolic profiles and evolutionary relationships of six axenic non-marine cyanobacteria.</title>
        <authorList>
            <person name="Will S.E."/>
            <person name="Henke P."/>
            <person name="Boedeker C."/>
            <person name="Huang S."/>
            <person name="Brinkmann H."/>
            <person name="Rohde M."/>
            <person name="Jarek M."/>
            <person name="Friedl T."/>
            <person name="Seufert S."/>
            <person name="Schumacher M."/>
            <person name="Overmann J."/>
            <person name="Neumann-Schaal M."/>
            <person name="Petersen J."/>
        </authorList>
    </citation>
    <scope>NUCLEOTIDE SEQUENCE [LARGE SCALE GENOMIC DNA]</scope>
    <source>
        <strain evidence="1 2">SAG 39.79</strain>
    </source>
</reference>
<evidence type="ECO:0000313" key="2">
    <source>
        <dbReference type="Proteomes" id="UP000282574"/>
    </source>
</evidence>
<organism evidence="1 2">
    <name type="scientific">Chroococcidiopsis cubana SAG 39.79</name>
    <dbReference type="NCBI Taxonomy" id="388085"/>
    <lineage>
        <taxon>Bacteria</taxon>
        <taxon>Bacillati</taxon>
        <taxon>Cyanobacteriota</taxon>
        <taxon>Cyanophyceae</taxon>
        <taxon>Chroococcidiopsidales</taxon>
        <taxon>Chroococcidiopsidaceae</taxon>
        <taxon>Chroococcidiopsis</taxon>
    </lineage>
</organism>
<proteinExistence type="predicted"/>
<dbReference type="AlphaFoldDB" id="A0AB37UD23"/>
<name>A0AB37UD23_9CYAN</name>
<accession>A0AB37UD23</accession>
<dbReference type="RefSeq" id="WP_106170090.1">
    <property type="nucleotide sequence ID" value="NZ_JAVKZF010000001.1"/>
</dbReference>